<dbReference type="SMART" id="SM00387">
    <property type="entry name" value="HATPase_c"/>
    <property type="match status" value="1"/>
</dbReference>
<dbReference type="SUPFAM" id="SSF55781">
    <property type="entry name" value="GAF domain-like"/>
    <property type="match status" value="1"/>
</dbReference>
<keyword evidence="7" id="KW-1185">Reference proteome</keyword>
<dbReference type="SUPFAM" id="SSF47384">
    <property type="entry name" value="Homodimeric domain of signal transducing histidine kinase"/>
    <property type="match status" value="1"/>
</dbReference>
<evidence type="ECO:0000259" key="5">
    <source>
        <dbReference type="PROSITE" id="PS50110"/>
    </source>
</evidence>
<dbReference type="InterPro" id="IPR011006">
    <property type="entry name" value="CheY-like_superfamily"/>
</dbReference>
<dbReference type="InterPro" id="IPR050956">
    <property type="entry name" value="2C_system_His_kinase"/>
</dbReference>
<dbReference type="EMBL" id="CP089276">
    <property type="protein sequence ID" value="USP77573.1"/>
    <property type="molecule type" value="Genomic_DNA"/>
</dbReference>
<evidence type="ECO:0000259" key="4">
    <source>
        <dbReference type="PROSITE" id="PS50109"/>
    </source>
</evidence>
<dbReference type="PRINTS" id="PR00344">
    <property type="entry name" value="BCTRLSENSOR"/>
</dbReference>
<protein>
    <submittedName>
        <fullName evidence="6">Uncharacterized protein</fullName>
    </submittedName>
</protein>
<evidence type="ECO:0000256" key="2">
    <source>
        <dbReference type="PROSITE-ProRule" id="PRU00169"/>
    </source>
</evidence>
<proteinExistence type="predicted"/>
<dbReference type="Gene3D" id="3.40.50.2300">
    <property type="match status" value="1"/>
</dbReference>
<sequence>MPYSELSEQQQALIANRTRVWEVRRFCQVLPSVVKYARGAGSSLTSQPLEPHDGSQNEPDGALAALLRCLVHRMGADLAMVSLLDDHTQYFVSGASRTNMNDVKVTLANHSGIDSTKWYGCESVSHHGGLCERTITMQNRPGNMALYEELDMAKQDRTKDLPFVKGDIARFRYYAGVPLNPYGGPNIGTVFVFCETPSDQGLSDEDRSYLFEIASHIIKYLEQAVEALEGKRVLRFNKSFASLLDAELSTKVTPDIGNEQPEQRETMVSNLYTEATLRLYQLAATLLYDTFEFDGVRIHEVDQFGSYTNNNPDWNGSKVLAEHLGPMEQQLGDPSQPLLERLLEMFPQGCVIQTLGSSDNIVAATNTGQVVLVVDELISTELPQIFPAAKQIVVMPLWDTHRERNIGAVLGFANDQSRVYLGSMDLLSISAFCTTLMTQVRRLEVQAMDKIKSDFLGSMSHEMRTPLHGILSALELLADTPYNTDQRDLLETARYSSISLLNTIEHVLHFSKISSTARVLDETHSNASSSWTAQQSSPRYPQAAAMSLKRHTSKMVTVCEEVFQREVRSLHLKDTIQHQFPSRCQRPYSRSPSPPSPAQSPGPKHHPAMFFDTNVSLSCTLTAVASFRAVFTHLLNNALKFSYPTGCIRATLDIDENLCTLRFIDAGKGINPDFLRHSIFEAFSQEDPLAEGTGLGLSIVKRTITALGGRLDVESKESRGSTFTATFPSKRVVFDPSHIVELGVTGQPELQVSVFTPSRWVIEGEVRGDRCNEMLLASLTRSLGRWFQVAVTPWESCSTGLRLLVLLEEDLADAKQTHGGSFGHDKCLVLCPDLQTTLNSDTTPLENIATIIGPVTLTSLQEALRRLFPDFVVPLYPYDDHEQLQTLMEDSTETMGNDGERTDGIPSRDVLSQLASQLTVETNPEGNDIVGTISVEATSKAESKRLPDGVMADTAAKPPTNNVHSDAQPEDPAACVLPQKHNTREPKLLLVDDNPVNLKVLGMYAQKCSKIKAKSVNGGQKAIDAFKRAFFEEDKASQRFDLIFLDLSMPEVSGFDVARQIREIETQQECQSRVYICALTGLSSDKDRNAAYASGVDQYLVKPARLGDLQWVVERWRDSLMRE</sequence>
<gene>
    <name evidence="6" type="ORF">yc1106_04847</name>
</gene>
<dbReference type="SMART" id="SM00448">
    <property type="entry name" value="REC"/>
    <property type="match status" value="1"/>
</dbReference>
<accession>A0A9Q9DRJ7</accession>
<evidence type="ECO:0000256" key="1">
    <source>
        <dbReference type="ARBA" id="ARBA00022553"/>
    </source>
</evidence>
<dbReference type="PANTHER" id="PTHR43719:SF28">
    <property type="entry name" value="PEROXIDE STRESS-ACTIVATED HISTIDINE KINASE MAK1-RELATED"/>
    <property type="match status" value="1"/>
</dbReference>
<dbReference type="InterPro" id="IPR001789">
    <property type="entry name" value="Sig_transdc_resp-reg_receiver"/>
</dbReference>
<organism evidence="6 7">
    <name type="scientific">Curvularia clavata</name>
    <dbReference type="NCBI Taxonomy" id="95742"/>
    <lineage>
        <taxon>Eukaryota</taxon>
        <taxon>Fungi</taxon>
        <taxon>Dikarya</taxon>
        <taxon>Ascomycota</taxon>
        <taxon>Pezizomycotina</taxon>
        <taxon>Dothideomycetes</taxon>
        <taxon>Pleosporomycetidae</taxon>
        <taxon>Pleosporales</taxon>
        <taxon>Pleosporineae</taxon>
        <taxon>Pleosporaceae</taxon>
        <taxon>Curvularia</taxon>
    </lineage>
</organism>
<feature type="domain" description="Response regulatory" evidence="5">
    <location>
        <begin position="987"/>
        <end position="1117"/>
    </location>
</feature>
<dbReference type="OrthoDB" id="3026777at2759"/>
<name>A0A9Q9DRJ7_CURCL</name>
<dbReference type="Pfam" id="PF02518">
    <property type="entry name" value="HATPase_c"/>
    <property type="match status" value="1"/>
</dbReference>
<reference evidence="6" key="1">
    <citation type="submission" date="2021-12" db="EMBL/GenBank/DDBJ databases">
        <title>Curvularia clavata genome.</title>
        <authorList>
            <person name="Cao Y."/>
        </authorList>
    </citation>
    <scope>NUCLEOTIDE SEQUENCE</scope>
    <source>
        <strain evidence="6">Yc1106</strain>
    </source>
</reference>
<feature type="compositionally biased region" description="Low complexity" evidence="3">
    <location>
        <begin position="581"/>
        <end position="591"/>
    </location>
</feature>
<dbReference type="SMART" id="SM00388">
    <property type="entry name" value="HisKA"/>
    <property type="match status" value="1"/>
</dbReference>
<dbReference type="CDD" id="cd00082">
    <property type="entry name" value="HisKA"/>
    <property type="match status" value="1"/>
</dbReference>
<evidence type="ECO:0000256" key="3">
    <source>
        <dbReference type="SAM" id="MobiDB-lite"/>
    </source>
</evidence>
<feature type="region of interest" description="Disordered" evidence="3">
    <location>
        <begin position="580"/>
        <end position="607"/>
    </location>
</feature>
<feature type="domain" description="Histidine kinase" evidence="4">
    <location>
        <begin position="458"/>
        <end position="731"/>
    </location>
</feature>
<dbReference type="SUPFAM" id="SSF52172">
    <property type="entry name" value="CheY-like"/>
    <property type="match status" value="1"/>
</dbReference>
<keyword evidence="1 2" id="KW-0597">Phosphoprotein</keyword>
<dbReference type="InterPro" id="IPR004358">
    <property type="entry name" value="Sig_transdc_His_kin-like_C"/>
</dbReference>
<dbReference type="Gene3D" id="3.30.565.10">
    <property type="entry name" value="Histidine kinase-like ATPase, C-terminal domain"/>
    <property type="match status" value="1"/>
</dbReference>
<dbReference type="AlphaFoldDB" id="A0A9Q9DRJ7"/>
<dbReference type="InterPro" id="IPR036097">
    <property type="entry name" value="HisK_dim/P_sf"/>
</dbReference>
<dbReference type="PANTHER" id="PTHR43719">
    <property type="entry name" value="TWO-COMPONENT HISTIDINE KINASE"/>
    <property type="match status" value="1"/>
</dbReference>
<dbReference type="Gene3D" id="1.10.287.130">
    <property type="match status" value="1"/>
</dbReference>
<dbReference type="Pfam" id="PF00512">
    <property type="entry name" value="HisKA"/>
    <property type="match status" value="1"/>
</dbReference>
<dbReference type="GO" id="GO:0000155">
    <property type="term" value="F:phosphorelay sensor kinase activity"/>
    <property type="evidence" value="ECO:0007669"/>
    <property type="project" value="InterPro"/>
</dbReference>
<dbReference type="InterPro" id="IPR003661">
    <property type="entry name" value="HisK_dim/P_dom"/>
</dbReference>
<dbReference type="PROSITE" id="PS50110">
    <property type="entry name" value="RESPONSE_REGULATORY"/>
    <property type="match status" value="1"/>
</dbReference>
<feature type="modified residue" description="4-aspartylphosphate" evidence="2">
    <location>
        <position position="1046"/>
    </location>
</feature>
<dbReference type="InterPro" id="IPR003594">
    <property type="entry name" value="HATPase_dom"/>
</dbReference>
<dbReference type="InterPro" id="IPR036890">
    <property type="entry name" value="HATPase_C_sf"/>
</dbReference>
<evidence type="ECO:0000313" key="7">
    <source>
        <dbReference type="Proteomes" id="UP001056012"/>
    </source>
</evidence>
<dbReference type="InterPro" id="IPR005467">
    <property type="entry name" value="His_kinase_dom"/>
</dbReference>
<dbReference type="Proteomes" id="UP001056012">
    <property type="component" value="Chromosome 3"/>
</dbReference>
<dbReference type="PROSITE" id="PS50109">
    <property type="entry name" value="HIS_KIN"/>
    <property type="match status" value="1"/>
</dbReference>
<dbReference type="SUPFAM" id="SSF55874">
    <property type="entry name" value="ATPase domain of HSP90 chaperone/DNA topoisomerase II/histidine kinase"/>
    <property type="match status" value="1"/>
</dbReference>
<dbReference type="VEuPathDB" id="FungiDB:yc1106_04847"/>
<evidence type="ECO:0000313" key="6">
    <source>
        <dbReference type="EMBL" id="USP77573.1"/>
    </source>
</evidence>
<dbReference type="CDD" id="cd17546">
    <property type="entry name" value="REC_hyHK_CKI1_RcsC-like"/>
    <property type="match status" value="1"/>
</dbReference>
<dbReference type="Pfam" id="PF00072">
    <property type="entry name" value="Response_reg"/>
    <property type="match status" value="1"/>
</dbReference>